<evidence type="ECO:0000259" key="2">
    <source>
        <dbReference type="Pfam" id="PF16561"/>
    </source>
</evidence>
<dbReference type="PANTHER" id="PTHR10343:SF84">
    <property type="entry name" value="5'-AMP-ACTIVATED PROTEIN KINASE SUBUNIT BETA-1"/>
    <property type="match status" value="1"/>
</dbReference>
<accession>A0A9P7FIS6</accession>
<name>A0A9P7FIS6_9AGAM</name>
<dbReference type="GO" id="GO:0007165">
    <property type="term" value="P:signal transduction"/>
    <property type="evidence" value="ECO:0007669"/>
    <property type="project" value="TreeGrafter"/>
</dbReference>
<reference evidence="3" key="1">
    <citation type="journal article" date="2020" name="New Phytol.">
        <title>Comparative genomics reveals dynamic genome evolution in host specialist ectomycorrhizal fungi.</title>
        <authorList>
            <person name="Lofgren L.A."/>
            <person name="Nguyen N.H."/>
            <person name="Vilgalys R."/>
            <person name="Ruytinx J."/>
            <person name="Liao H.L."/>
            <person name="Branco S."/>
            <person name="Kuo A."/>
            <person name="LaButti K."/>
            <person name="Lipzen A."/>
            <person name="Andreopoulos W."/>
            <person name="Pangilinan J."/>
            <person name="Riley R."/>
            <person name="Hundley H."/>
            <person name="Na H."/>
            <person name="Barry K."/>
            <person name="Grigoriev I.V."/>
            <person name="Stajich J.E."/>
            <person name="Kennedy P.G."/>
        </authorList>
    </citation>
    <scope>NUCLEOTIDE SEQUENCE</scope>
    <source>
        <strain evidence="3">FC423</strain>
    </source>
</reference>
<dbReference type="GO" id="GO:0005634">
    <property type="term" value="C:nucleus"/>
    <property type="evidence" value="ECO:0007669"/>
    <property type="project" value="TreeGrafter"/>
</dbReference>
<comment type="caution">
    <text evidence="3">The sequence shown here is derived from an EMBL/GenBank/DDBJ whole genome shotgun (WGS) entry which is preliminary data.</text>
</comment>
<dbReference type="PANTHER" id="PTHR10343">
    <property type="entry name" value="5'-AMP-ACTIVATED PROTEIN KINASE , BETA SUBUNIT"/>
    <property type="match status" value="1"/>
</dbReference>
<dbReference type="InterPro" id="IPR014756">
    <property type="entry name" value="Ig_E-set"/>
</dbReference>
<gene>
    <name evidence="3" type="ORF">F5147DRAFT_564885</name>
</gene>
<organism evidence="3 4">
    <name type="scientific">Suillus discolor</name>
    <dbReference type="NCBI Taxonomy" id="1912936"/>
    <lineage>
        <taxon>Eukaryota</taxon>
        <taxon>Fungi</taxon>
        <taxon>Dikarya</taxon>
        <taxon>Basidiomycota</taxon>
        <taxon>Agaricomycotina</taxon>
        <taxon>Agaricomycetes</taxon>
        <taxon>Agaricomycetidae</taxon>
        <taxon>Boletales</taxon>
        <taxon>Suillineae</taxon>
        <taxon>Suillaceae</taxon>
        <taxon>Suillus</taxon>
    </lineage>
</organism>
<dbReference type="GO" id="GO:0005737">
    <property type="term" value="C:cytoplasm"/>
    <property type="evidence" value="ECO:0007669"/>
    <property type="project" value="TreeGrafter"/>
</dbReference>
<feature type="domain" description="AMP-activated protein kinase glycogen-binding" evidence="2">
    <location>
        <begin position="7"/>
        <end position="83"/>
    </location>
</feature>
<proteinExistence type="inferred from homology"/>
<evidence type="ECO:0000313" key="4">
    <source>
        <dbReference type="Proteomes" id="UP000823399"/>
    </source>
</evidence>
<sequence>MDDLHEVELSWPYGDASDVILTGSFDHWSCTMHLPKGASGFVGNVRVPWNEKVPYKFIVDGKWVIRNDRPTEFDGAGNLNNVLIAPSKPIPIMEHPSTTGPTDSMISTTTLPEESLLSSESSPQNALAADQQDGITESDSTIVTSAVDDVGVSDKEVVSNHVPNIIVESAETPALSGEVDTFHTIVDTATSAASHVSEEVTSALEYVSSGISYMFSSTPRVSTDNVDVSVTAPA</sequence>
<dbReference type="GeneID" id="64692996"/>
<dbReference type="GO" id="GO:0019901">
    <property type="term" value="F:protein kinase binding"/>
    <property type="evidence" value="ECO:0007669"/>
    <property type="project" value="TreeGrafter"/>
</dbReference>
<comment type="similarity">
    <text evidence="1">Belongs to the 5'-AMP-activated protein kinase beta subunit family.</text>
</comment>
<dbReference type="Proteomes" id="UP000823399">
    <property type="component" value="Unassembled WGS sequence"/>
</dbReference>
<dbReference type="InterPro" id="IPR013783">
    <property type="entry name" value="Ig-like_fold"/>
</dbReference>
<dbReference type="AlphaFoldDB" id="A0A9P7FIS6"/>
<protein>
    <recommendedName>
        <fullName evidence="2">AMP-activated protein kinase glycogen-binding domain-containing protein</fullName>
    </recommendedName>
</protein>
<dbReference type="Gene3D" id="2.60.40.10">
    <property type="entry name" value="Immunoglobulins"/>
    <property type="match status" value="1"/>
</dbReference>
<dbReference type="EMBL" id="JABBWM010000003">
    <property type="protein sequence ID" value="KAG2119098.1"/>
    <property type="molecule type" value="Genomic_DNA"/>
</dbReference>
<dbReference type="Pfam" id="PF16561">
    <property type="entry name" value="AMPK1_CBM"/>
    <property type="match status" value="1"/>
</dbReference>
<keyword evidence="4" id="KW-1185">Reference proteome</keyword>
<evidence type="ECO:0000256" key="1">
    <source>
        <dbReference type="ARBA" id="ARBA00010926"/>
    </source>
</evidence>
<evidence type="ECO:0000313" key="3">
    <source>
        <dbReference type="EMBL" id="KAG2119098.1"/>
    </source>
</evidence>
<dbReference type="CDD" id="cd02859">
    <property type="entry name" value="E_set_AMPKbeta_like_N"/>
    <property type="match status" value="1"/>
</dbReference>
<dbReference type="RefSeq" id="XP_041299207.1">
    <property type="nucleotide sequence ID" value="XM_041430737.1"/>
</dbReference>
<dbReference type="InterPro" id="IPR050827">
    <property type="entry name" value="CRP1_MDG1_kinase"/>
</dbReference>
<dbReference type="SUPFAM" id="SSF81296">
    <property type="entry name" value="E set domains"/>
    <property type="match status" value="1"/>
</dbReference>
<dbReference type="GO" id="GO:0031588">
    <property type="term" value="C:nucleotide-activated protein kinase complex"/>
    <property type="evidence" value="ECO:0007669"/>
    <property type="project" value="TreeGrafter"/>
</dbReference>
<dbReference type="InterPro" id="IPR032640">
    <property type="entry name" value="AMPK1_CBM"/>
</dbReference>
<dbReference type="OrthoDB" id="5873279at2759"/>